<dbReference type="EMBL" id="VMNX01000081">
    <property type="protein sequence ID" value="MPY51053.1"/>
    <property type="molecule type" value="Genomic_DNA"/>
</dbReference>
<organism evidence="6 7">
    <name type="scientific">Streptomyces acidicola</name>
    <dbReference type="NCBI Taxonomy" id="2596892"/>
    <lineage>
        <taxon>Bacteria</taxon>
        <taxon>Bacillati</taxon>
        <taxon>Actinomycetota</taxon>
        <taxon>Actinomycetes</taxon>
        <taxon>Kitasatosporales</taxon>
        <taxon>Streptomycetaceae</taxon>
        <taxon>Streptomyces</taxon>
    </lineage>
</organism>
<dbReference type="NCBIfam" id="NF005589">
    <property type="entry name" value="PRK07314.1"/>
    <property type="match status" value="1"/>
</dbReference>
<dbReference type="InterPro" id="IPR018201">
    <property type="entry name" value="Ketoacyl_synth_AS"/>
</dbReference>
<dbReference type="Pfam" id="PF00109">
    <property type="entry name" value="ketoacyl-synt"/>
    <property type="match status" value="1"/>
</dbReference>
<dbReference type="PANTHER" id="PTHR11712">
    <property type="entry name" value="POLYKETIDE SYNTHASE-RELATED"/>
    <property type="match status" value="1"/>
</dbReference>
<comment type="similarity">
    <text evidence="1 4">Belongs to the thiolase-like superfamily. Beta-ketoacyl-ACP synthases family.</text>
</comment>
<dbReference type="InterPro" id="IPR014030">
    <property type="entry name" value="Ketoacyl_synth_N"/>
</dbReference>
<dbReference type="PROSITE" id="PS00606">
    <property type="entry name" value="KS3_1"/>
    <property type="match status" value="1"/>
</dbReference>
<protein>
    <submittedName>
        <fullName evidence="6">Beta-ketoacyl-[acyl-carrier-protein] synthase family protein</fullName>
    </submittedName>
</protein>
<dbReference type="PROSITE" id="PS52004">
    <property type="entry name" value="KS3_2"/>
    <property type="match status" value="1"/>
</dbReference>
<dbReference type="AlphaFoldDB" id="A0A5N8WUG3"/>
<dbReference type="InterPro" id="IPR016039">
    <property type="entry name" value="Thiolase-like"/>
</dbReference>
<feature type="domain" description="Ketosynthase family 3 (KS3)" evidence="5">
    <location>
        <begin position="2"/>
        <end position="407"/>
    </location>
</feature>
<evidence type="ECO:0000256" key="2">
    <source>
        <dbReference type="ARBA" id="ARBA00022679"/>
    </source>
</evidence>
<reference evidence="6 7" key="1">
    <citation type="submission" date="2019-09" db="EMBL/GenBank/DDBJ databases">
        <authorList>
            <person name="Duangmal K."/>
            <person name="Teo W.F.A."/>
            <person name="Lipun K."/>
        </authorList>
    </citation>
    <scope>NUCLEOTIDE SEQUENCE [LARGE SCALE GENOMIC DNA]</scope>
    <source>
        <strain evidence="6 7">K1PN6</strain>
    </source>
</reference>
<accession>A0A5N8WUG3</accession>
<proteinExistence type="inferred from homology"/>
<dbReference type="FunFam" id="3.40.47.10:FF:000018">
    <property type="entry name" value="3-oxoacyl-[acyl-carrier-protein] synthase 2"/>
    <property type="match status" value="1"/>
</dbReference>
<dbReference type="PANTHER" id="PTHR11712:SF347">
    <property type="entry name" value="BETA KETOACYL-ACYL CARRIER PROTEIN SYNTHASE"/>
    <property type="match status" value="1"/>
</dbReference>
<comment type="caution">
    <text evidence="6">The sequence shown here is derived from an EMBL/GenBank/DDBJ whole genome shotgun (WGS) entry which is preliminary data.</text>
</comment>
<dbReference type="RefSeq" id="WP_322620549.1">
    <property type="nucleotide sequence ID" value="NZ_VMNX01000081.1"/>
</dbReference>
<dbReference type="GO" id="GO:0004315">
    <property type="term" value="F:3-oxoacyl-[acyl-carrier-protein] synthase activity"/>
    <property type="evidence" value="ECO:0007669"/>
    <property type="project" value="InterPro"/>
</dbReference>
<dbReference type="Proteomes" id="UP000373149">
    <property type="component" value="Unassembled WGS sequence"/>
</dbReference>
<dbReference type="Pfam" id="PF02801">
    <property type="entry name" value="Ketoacyl-synt_C"/>
    <property type="match status" value="1"/>
</dbReference>
<keyword evidence="2 4" id="KW-0808">Transferase</keyword>
<gene>
    <name evidence="6" type="ORF">FPZ41_21690</name>
</gene>
<keyword evidence="7" id="KW-1185">Reference proteome</keyword>
<dbReference type="InterPro" id="IPR020841">
    <property type="entry name" value="PKS_Beta-ketoAc_synthase_dom"/>
</dbReference>
<keyword evidence="3" id="KW-0012">Acyltransferase</keyword>
<dbReference type="GO" id="GO:0006633">
    <property type="term" value="P:fatty acid biosynthetic process"/>
    <property type="evidence" value="ECO:0007669"/>
    <property type="project" value="InterPro"/>
</dbReference>
<dbReference type="Gene3D" id="3.40.47.10">
    <property type="match status" value="2"/>
</dbReference>
<sequence>MTRDVAVTGIGMITPAGIGANATWQGLCSGQSFSSARDPLLAGLPVDLSCPVREFDACHHVPRRTVRRTDAFTHFALAAAQEAAADAGLTPATADPTRIGVVLGVASDSFTGVEKVCDRLRSGEHHLVSPLFLPRILPSMAAGEIAAHLDYRGPNFTVTSACASGGHAIGVARDLIRSGTCDIVLAGGAESGRSPVTAISFARMGALSTRLHDPAGASRPFDRDRDGFVLGEGAAVLVLENLNHARARGAAFHGIVAGYGASADAHHPVNPHPDGGGLQQAVRTALSDARMTPADIDHASAHATSTPAGDVAEARALNRIFSTAPPPVTALKGSLGHALGAAAAIQAASALLTLKHQAIPPTANLDHQDDAIDLDIVRKAPRSARLRTVLTTASGFGGANAALILRTP</sequence>
<dbReference type="InterPro" id="IPR000794">
    <property type="entry name" value="Beta-ketoacyl_synthase"/>
</dbReference>
<dbReference type="CDD" id="cd00834">
    <property type="entry name" value="KAS_I_II"/>
    <property type="match status" value="1"/>
</dbReference>
<name>A0A5N8WUG3_9ACTN</name>
<evidence type="ECO:0000256" key="3">
    <source>
        <dbReference type="ARBA" id="ARBA00023315"/>
    </source>
</evidence>
<evidence type="ECO:0000259" key="5">
    <source>
        <dbReference type="PROSITE" id="PS52004"/>
    </source>
</evidence>
<evidence type="ECO:0000313" key="6">
    <source>
        <dbReference type="EMBL" id="MPY51053.1"/>
    </source>
</evidence>
<evidence type="ECO:0000313" key="7">
    <source>
        <dbReference type="Proteomes" id="UP000373149"/>
    </source>
</evidence>
<evidence type="ECO:0000256" key="1">
    <source>
        <dbReference type="ARBA" id="ARBA00008467"/>
    </source>
</evidence>
<dbReference type="SMART" id="SM00825">
    <property type="entry name" value="PKS_KS"/>
    <property type="match status" value="1"/>
</dbReference>
<dbReference type="SUPFAM" id="SSF53901">
    <property type="entry name" value="Thiolase-like"/>
    <property type="match status" value="2"/>
</dbReference>
<dbReference type="InterPro" id="IPR014031">
    <property type="entry name" value="Ketoacyl_synth_C"/>
</dbReference>
<evidence type="ECO:0000256" key="4">
    <source>
        <dbReference type="RuleBase" id="RU003694"/>
    </source>
</evidence>